<dbReference type="GO" id="GO:0005737">
    <property type="term" value="C:cytoplasm"/>
    <property type="evidence" value="ECO:0007669"/>
    <property type="project" value="UniProtKB-SubCell"/>
</dbReference>
<name>A0A4Y7RXY9_9FIRM</name>
<comment type="subunit">
    <text evidence="10">Forms a ring-shaped head-to-tail homodimer around DNA.</text>
</comment>
<protein>
    <recommendedName>
        <fullName evidence="3 10">Beta sliding clamp</fullName>
    </recommendedName>
</protein>
<evidence type="ECO:0000256" key="5">
    <source>
        <dbReference type="ARBA" id="ARBA00022679"/>
    </source>
</evidence>
<dbReference type="InterPro" id="IPR022637">
    <property type="entry name" value="DNA_polIII_beta_cen"/>
</dbReference>
<keyword evidence="6 10" id="KW-0548">Nucleotidyltransferase</keyword>
<comment type="similarity">
    <text evidence="2 10">Belongs to the beta sliding clamp family.</text>
</comment>
<evidence type="ECO:0000313" key="15">
    <source>
        <dbReference type="Proteomes" id="UP000297597"/>
    </source>
</evidence>
<feature type="domain" description="DNA polymerase III beta sliding clamp C-terminal" evidence="13">
    <location>
        <begin position="246"/>
        <end position="365"/>
    </location>
</feature>
<evidence type="ECO:0000256" key="2">
    <source>
        <dbReference type="ARBA" id="ARBA00010752"/>
    </source>
</evidence>
<proteinExistence type="inferred from homology"/>
<dbReference type="GO" id="GO:0003677">
    <property type="term" value="F:DNA binding"/>
    <property type="evidence" value="ECO:0007669"/>
    <property type="project" value="UniProtKB-UniRule"/>
</dbReference>
<dbReference type="InterPro" id="IPR022635">
    <property type="entry name" value="DNA_polIII_beta_C"/>
</dbReference>
<dbReference type="AlphaFoldDB" id="A0A4Y7RXY9"/>
<dbReference type="PIRSF" id="PIRSF000804">
    <property type="entry name" value="DNA_pol_III_b"/>
    <property type="match status" value="1"/>
</dbReference>
<evidence type="ECO:0000256" key="6">
    <source>
        <dbReference type="ARBA" id="ARBA00022695"/>
    </source>
</evidence>
<dbReference type="GO" id="GO:0008408">
    <property type="term" value="F:3'-5' exonuclease activity"/>
    <property type="evidence" value="ECO:0007669"/>
    <property type="project" value="InterPro"/>
</dbReference>
<dbReference type="CDD" id="cd00140">
    <property type="entry name" value="beta_clamp"/>
    <property type="match status" value="1"/>
</dbReference>
<dbReference type="SUPFAM" id="SSF55979">
    <property type="entry name" value="DNA clamp"/>
    <property type="match status" value="3"/>
</dbReference>
<dbReference type="InterPro" id="IPR001001">
    <property type="entry name" value="DNA_polIII_beta"/>
</dbReference>
<dbReference type="EMBL" id="QFFZ01000001">
    <property type="protein sequence ID" value="TEB13713.1"/>
    <property type="molecule type" value="Genomic_DNA"/>
</dbReference>
<dbReference type="Pfam" id="PF02767">
    <property type="entry name" value="DNA_pol3_beta_2"/>
    <property type="match status" value="1"/>
</dbReference>
<comment type="subcellular location">
    <subcellularLocation>
        <location evidence="1 10">Cytoplasm</location>
    </subcellularLocation>
</comment>
<dbReference type="GO" id="GO:0006271">
    <property type="term" value="P:DNA strand elongation involved in DNA replication"/>
    <property type="evidence" value="ECO:0007669"/>
    <property type="project" value="TreeGrafter"/>
</dbReference>
<keyword evidence="5 10" id="KW-0808">Transferase</keyword>
<evidence type="ECO:0000256" key="10">
    <source>
        <dbReference type="PIRNR" id="PIRNR000804"/>
    </source>
</evidence>
<dbReference type="PANTHER" id="PTHR30478:SF0">
    <property type="entry name" value="BETA SLIDING CLAMP"/>
    <property type="match status" value="1"/>
</dbReference>
<dbReference type="Gene3D" id="3.10.150.10">
    <property type="entry name" value="DNA Polymerase III, subunit A, domain 2"/>
    <property type="match status" value="1"/>
</dbReference>
<dbReference type="PANTHER" id="PTHR30478">
    <property type="entry name" value="DNA POLYMERASE III SUBUNIT BETA"/>
    <property type="match status" value="1"/>
</dbReference>
<evidence type="ECO:0000256" key="9">
    <source>
        <dbReference type="ARBA" id="ARBA00023125"/>
    </source>
</evidence>
<dbReference type="NCBIfam" id="TIGR00663">
    <property type="entry name" value="dnan"/>
    <property type="match status" value="1"/>
</dbReference>
<evidence type="ECO:0000259" key="12">
    <source>
        <dbReference type="Pfam" id="PF02767"/>
    </source>
</evidence>
<comment type="caution">
    <text evidence="14">The sequence shown here is derived from an EMBL/GenBank/DDBJ whole genome shotgun (WGS) entry which is preliminary data.</text>
</comment>
<keyword evidence="7 10" id="KW-0235">DNA replication</keyword>
<comment type="function">
    <text evidence="10">Confers DNA tethering and processivity to DNA polymerases and other proteins. Acts as a clamp, forming a ring around DNA (a reaction catalyzed by the clamp-loading complex) which diffuses in an ATP-independent manner freely and bidirectionally along dsDNA. Initially characterized for its ability to contact the catalytic subunit of DNA polymerase III (Pol III), a complex, multichain enzyme responsible for most of the replicative synthesis in bacteria; Pol III exhibits 3'-5' exonuclease proofreading activity. The beta chain is required for initiation of replication as well as for processivity of DNA replication.</text>
</comment>
<dbReference type="InterPro" id="IPR022634">
    <property type="entry name" value="DNA_polIII_beta_N"/>
</dbReference>
<evidence type="ECO:0000313" key="14">
    <source>
        <dbReference type="EMBL" id="TEB13713.1"/>
    </source>
</evidence>
<evidence type="ECO:0000256" key="1">
    <source>
        <dbReference type="ARBA" id="ARBA00004496"/>
    </source>
</evidence>
<evidence type="ECO:0000259" key="11">
    <source>
        <dbReference type="Pfam" id="PF00712"/>
    </source>
</evidence>
<dbReference type="Proteomes" id="UP000297597">
    <property type="component" value="Unassembled WGS sequence"/>
</dbReference>
<evidence type="ECO:0000256" key="7">
    <source>
        <dbReference type="ARBA" id="ARBA00022705"/>
    </source>
</evidence>
<gene>
    <name evidence="14" type="primary">dnaN</name>
    <name evidence="14" type="ORF">Pmgp_00116</name>
</gene>
<sequence length="369" mass="40983">MKFACDKESLLNAVQIVQRAVSLKNPLPILGGIKFEAEDERVFLSATDLEMGIRCSFPAQVTQTGSSILPAKVISELIRRLPDLPIYIESDPLTGSTMVKYGQSEANINGYPVEEFPDFPMPESEIKFILPGDVLREMVRQVVYAAATDENRPVFTGVLLETGNGEMNMVATDTHRLAWRKINLEKYQDLNINLIIPGKTLNELIKICGSAEQNIEITVTDNQVLFNNGEVCLISRLIGGQFPNYRQVIPGEYISRIRVSTKELAEATERAALLTRDGSPIIRLKISDNTLVVSVNTEAGRVREEIAVYQEGEPLQFAFNARYLGDALKTIGSEDVNIEFTGPLSPGILRPVADIDYLSLLLPVRLRDE</sequence>
<dbReference type="Pfam" id="PF02768">
    <property type="entry name" value="DNA_pol3_beta_3"/>
    <property type="match status" value="1"/>
</dbReference>
<dbReference type="GO" id="GO:0003887">
    <property type="term" value="F:DNA-directed DNA polymerase activity"/>
    <property type="evidence" value="ECO:0007669"/>
    <property type="project" value="UniProtKB-UniRule"/>
</dbReference>
<feature type="domain" description="DNA polymerase III beta sliding clamp central" evidence="12">
    <location>
        <begin position="130"/>
        <end position="244"/>
    </location>
</feature>
<reference evidence="14 15" key="1">
    <citation type="journal article" date="2018" name="Environ. Microbiol.">
        <title>Novel energy conservation strategies and behaviour of Pelotomaculum schinkii driving syntrophic propionate catabolism.</title>
        <authorList>
            <person name="Hidalgo-Ahumada C.A.P."/>
            <person name="Nobu M.K."/>
            <person name="Narihiro T."/>
            <person name="Tamaki H."/>
            <person name="Liu W.T."/>
            <person name="Kamagata Y."/>
            <person name="Stams A.J.M."/>
            <person name="Imachi H."/>
            <person name="Sousa D.Z."/>
        </authorList>
    </citation>
    <scope>NUCLEOTIDE SEQUENCE [LARGE SCALE GENOMIC DNA]</scope>
    <source>
        <strain evidence="14 15">MGP</strain>
    </source>
</reference>
<evidence type="ECO:0000256" key="4">
    <source>
        <dbReference type="ARBA" id="ARBA00022490"/>
    </source>
</evidence>
<evidence type="ECO:0000256" key="3">
    <source>
        <dbReference type="ARBA" id="ARBA00021035"/>
    </source>
</evidence>
<evidence type="ECO:0000256" key="8">
    <source>
        <dbReference type="ARBA" id="ARBA00022932"/>
    </source>
</evidence>
<dbReference type="InterPro" id="IPR046938">
    <property type="entry name" value="DNA_clamp_sf"/>
</dbReference>
<keyword evidence="9" id="KW-0238">DNA-binding</keyword>
<dbReference type="GO" id="GO:0009360">
    <property type="term" value="C:DNA polymerase III complex"/>
    <property type="evidence" value="ECO:0007669"/>
    <property type="project" value="InterPro"/>
</dbReference>
<dbReference type="OrthoDB" id="8421503at2"/>
<dbReference type="Pfam" id="PF00712">
    <property type="entry name" value="DNA_pol3_beta"/>
    <property type="match status" value="1"/>
</dbReference>
<feature type="domain" description="DNA polymerase III beta sliding clamp N-terminal" evidence="11">
    <location>
        <begin position="1"/>
        <end position="119"/>
    </location>
</feature>
<keyword evidence="4 10" id="KW-0963">Cytoplasm</keyword>
<evidence type="ECO:0000259" key="13">
    <source>
        <dbReference type="Pfam" id="PF02768"/>
    </source>
</evidence>
<dbReference type="Gene3D" id="3.70.10.10">
    <property type="match status" value="1"/>
</dbReference>
<dbReference type="SMART" id="SM00480">
    <property type="entry name" value="POL3Bc"/>
    <property type="match status" value="1"/>
</dbReference>
<accession>A0A4Y7RXY9</accession>
<keyword evidence="8 10" id="KW-0239">DNA-directed DNA polymerase</keyword>
<keyword evidence="15" id="KW-1185">Reference proteome</keyword>
<organism evidence="14 15">
    <name type="scientific">Pelotomaculum propionicicum</name>
    <dbReference type="NCBI Taxonomy" id="258475"/>
    <lineage>
        <taxon>Bacteria</taxon>
        <taxon>Bacillati</taxon>
        <taxon>Bacillota</taxon>
        <taxon>Clostridia</taxon>
        <taxon>Eubacteriales</taxon>
        <taxon>Desulfotomaculaceae</taxon>
        <taxon>Pelotomaculum</taxon>
    </lineage>
</organism>
<dbReference type="RefSeq" id="WP_134212025.1">
    <property type="nucleotide sequence ID" value="NZ_QFFZ01000001.1"/>
</dbReference>